<dbReference type="Proteomes" id="UP001161580">
    <property type="component" value="Unassembled WGS sequence"/>
</dbReference>
<accession>A0AAE3U2W5</accession>
<evidence type="ECO:0000313" key="1">
    <source>
        <dbReference type="EMBL" id="MDI7921464.1"/>
    </source>
</evidence>
<name>A0AAE3U2W5_9HYPH</name>
<dbReference type="RefSeq" id="WP_311785636.1">
    <property type="nucleotide sequence ID" value="NZ_JALDYY010000002.1"/>
</dbReference>
<evidence type="ECO:0000313" key="2">
    <source>
        <dbReference type="Proteomes" id="UP001161580"/>
    </source>
</evidence>
<comment type="caution">
    <text evidence="1">The sequence shown here is derived from an EMBL/GenBank/DDBJ whole genome shotgun (WGS) entry which is preliminary data.</text>
</comment>
<dbReference type="PROSITE" id="PS51257">
    <property type="entry name" value="PROKAR_LIPOPROTEIN"/>
    <property type="match status" value="1"/>
</dbReference>
<keyword evidence="2" id="KW-1185">Reference proteome</keyword>
<dbReference type="EMBL" id="JALDYZ010000002">
    <property type="protein sequence ID" value="MDI7921464.1"/>
    <property type="molecule type" value="Genomic_DNA"/>
</dbReference>
<reference evidence="1" key="1">
    <citation type="submission" date="2022-03" db="EMBL/GenBank/DDBJ databases">
        <title>Fererhizobium litorale gen. nov., sp. nov., isolated from sandy sediments of the Sea of Japan seashore.</title>
        <authorList>
            <person name="Romanenko L."/>
            <person name="Kurilenko V."/>
            <person name="Otstavnykh N."/>
            <person name="Svetashev V."/>
            <person name="Tekutyeva L."/>
            <person name="Isaeva M."/>
            <person name="Mikhailov V."/>
        </authorList>
    </citation>
    <scope>NUCLEOTIDE SEQUENCE</scope>
    <source>
        <strain evidence="1">KMM 9576</strain>
    </source>
</reference>
<organism evidence="1 2">
    <name type="scientific">Ferirhizobium litorale</name>
    <dbReference type="NCBI Taxonomy" id="2927786"/>
    <lineage>
        <taxon>Bacteria</taxon>
        <taxon>Pseudomonadati</taxon>
        <taxon>Pseudomonadota</taxon>
        <taxon>Alphaproteobacteria</taxon>
        <taxon>Hyphomicrobiales</taxon>
        <taxon>Rhizobiaceae</taxon>
        <taxon>Ferirhizobium</taxon>
    </lineage>
</organism>
<sequence length="214" mass="23233">MKPLFLLVLFGLALSGCGESYSWNQKLTVVVETPAGTKSASSVTTARLKNKSGRFVPPEAGGASFSLKGEAVVLEVRPGKYLFALLKDLPRAYVLFYPDQKSGLAGARALENAPVGQAIELPADKYPMMVTFTDITDAASVREVRPNNLEEFFGSGVKLKSLALTITDEALTTDKVEGVVEWAGSPPERPVLPYLEPHDFSLAARLRISDFNRR</sequence>
<proteinExistence type="predicted"/>
<dbReference type="AlphaFoldDB" id="A0AAE3U2W5"/>
<gene>
    <name evidence="1" type="ORF">MRS75_05115</name>
</gene>
<protein>
    <submittedName>
        <fullName evidence="1">Uncharacterized protein</fullName>
    </submittedName>
</protein>